<sequence length="160" mass="16954">MNKKSSAPTFVSAPTSLKDLLAANLPQKCTFPEGTVYISGGKFRGDFAPNSHMISDSKTSYIWTDDQKQGFKMTIDASTEADVQTEAPDGAVDVNEKLDYKCSTWLPDASVFALPSGVDFTDFSALTTPSASGGNSVQCTACASLTGDDKTQCLAVLNCK</sequence>
<proteinExistence type="predicted"/>
<organism evidence="1 2">
    <name type="scientific">Candidatus Amesbacteria bacterium GW2011_GWA1_47_20</name>
    <dbReference type="NCBI Taxonomy" id="1618354"/>
    <lineage>
        <taxon>Bacteria</taxon>
        <taxon>Candidatus Amesiibacteriota</taxon>
    </lineage>
</organism>
<name>A0A0G1SK68_9BACT</name>
<comment type="caution">
    <text evidence="1">The sequence shown here is derived from an EMBL/GenBank/DDBJ whole genome shotgun (WGS) entry which is preliminary data.</text>
</comment>
<dbReference type="Proteomes" id="UP000034565">
    <property type="component" value="Unassembled WGS sequence"/>
</dbReference>
<dbReference type="EMBL" id="LCOA01000007">
    <property type="protein sequence ID" value="KKU69889.1"/>
    <property type="molecule type" value="Genomic_DNA"/>
</dbReference>
<reference evidence="1 2" key="1">
    <citation type="journal article" date="2015" name="Nature">
        <title>rRNA introns, odd ribosomes, and small enigmatic genomes across a large radiation of phyla.</title>
        <authorList>
            <person name="Brown C.T."/>
            <person name="Hug L.A."/>
            <person name="Thomas B.C."/>
            <person name="Sharon I."/>
            <person name="Castelle C.J."/>
            <person name="Singh A."/>
            <person name="Wilkins M.J."/>
            <person name="Williams K.H."/>
            <person name="Banfield J.F."/>
        </authorList>
    </citation>
    <scope>NUCLEOTIDE SEQUENCE [LARGE SCALE GENOMIC DNA]</scope>
</reference>
<protein>
    <submittedName>
        <fullName evidence="1">Uncharacterized protein</fullName>
    </submittedName>
</protein>
<evidence type="ECO:0000313" key="1">
    <source>
        <dbReference type="EMBL" id="KKU69889.1"/>
    </source>
</evidence>
<gene>
    <name evidence="1" type="ORF">UX92_C0007G0012</name>
</gene>
<evidence type="ECO:0000313" key="2">
    <source>
        <dbReference type="Proteomes" id="UP000034565"/>
    </source>
</evidence>
<accession>A0A0G1SK68</accession>
<dbReference type="AlphaFoldDB" id="A0A0G1SK68"/>